<evidence type="ECO:0000313" key="2">
    <source>
        <dbReference type="EMBL" id="KHS49515.1"/>
    </source>
</evidence>
<dbReference type="RefSeq" id="WP_007015740.1">
    <property type="nucleotide sequence ID" value="NZ_JBNNWK010000035.1"/>
</dbReference>
<keyword evidence="3" id="KW-1185">Reference proteome</keyword>
<proteinExistence type="predicted"/>
<reference evidence="2 3" key="1">
    <citation type="submission" date="2014-10" db="EMBL/GenBank/DDBJ databases">
        <title>Draft genome sequence of Novosphingobium subterraneum DSM 12447.</title>
        <authorList>
            <person name="Gan H.M."/>
            <person name="Gan H.Y."/>
            <person name="Savka M.A."/>
        </authorList>
    </citation>
    <scope>NUCLEOTIDE SEQUENCE [LARGE SCALE GENOMIC DNA]</scope>
    <source>
        <strain evidence="2 3">DSM 12447</strain>
    </source>
</reference>
<keyword evidence="1" id="KW-1133">Transmembrane helix</keyword>
<gene>
    <name evidence="2" type="ORF">NJ75_00218</name>
</gene>
<keyword evidence="1" id="KW-0812">Transmembrane</keyword>
<dbReference type="Proteomes" id="UP000031338">
    <property type="component" value="Unassembled WGS sequence"/>
</dbReference>
<dbReference type="EMBL" id="JRVC01000001">
    <property type="protein sequence ID" value="KHS49515.1"/>
    <property type="molecule type" value="Genomic_DNA"/>
</dbReference>
<dbReference type="PATRIC" id="fig|48936.3.peg.223"/>
<evidence type="ECO:0000256" key="1">
    <source>
        <dbReference type="SAM" id="Phobius"/>
    </source>
</evidence>
<organism evidence="2 3">
    <name type="scientific">Novosphingobium subterraneum</name>
    <dbReference type="NCBI Taxonomy" id="48936"/>
    <lineage>
        <taxon>Bacteria</taxon>
        <taxon>Pseudomonadati</taxon>
        <taxon>Pseudomonadota</taxon>
        <taxon>Alphaproteobacteria</taxon>
        <taxon>Sphingomonadales</taxon>
        <taxon>Sphingomonadaceae</taxon>
        <taxon>Novosphingobium</taxon>
    </lineage>
</organism>
<feature type="transmembrane region" description="Helical" evidence="1">
    <location>
        <begin position="358"/>
        <end position="379"/>
    </location>
</feature>
<protein>
    <submittedName>
        <fullName evidence="2">Membrane-anchored protein</fullName>
    </submittedName>
</protein>
<feature type="transmembrane region" description="Helical" evidence="1">
    <location>
        <begin position="391"/>
        <end position="410"/>
    </location>
</feature>
<dbReference type="InterPro" id="IPR021830">
    <property type="entry name" value="DUF3422"/>
</dbReference>
<keyword evidence="1" id="KW-0472">Membrane</keyword>
<name>A0A0B8ZTJ8_9SPHN</name>
<evidence type="ECO:0000313" key="3">
    <source>
        <dbReference type="Proteomes" id="UP000031338"/>
    </source>
</evidence>
<dbReference type="AlphaFoldDB" id="A0A0B8ZTJ8"/>
<dbReference type="Pfam" id="PF11902">
    <property type="entry name" value="DUF3422"/>
    <property type="match status" value="1"/>
</dbReference>
<accession>A0A0B8ZTJ8</accession>
<comment type="caution">
    <text evidence="2">The sequence shown here is derived from an EMBL/GenBank/DDBJ whole genome shotgun (WGS) entry which is preliminary data.</text>
</comment>
<sequence length="421" mass="46659">MREHELRRQVVSEMHLRRWPLLQLPVAVFQWVLEVGPGEREAERSVLSALCGSQSDEENPRHLSGALFGDVSFTWERQSEGSTLTVFCPERAIEVLLDPGLDSSVGEAIDWAETLPGAIIRATSIWVGGDEAEVERALPAVDFNRSELVSCGLSGGVRIWSDFRIHPDGRGRLVVSAGEVDRSDLTRQLQQLQELGNYRNKALLGLPVAQEAWPRLDAAERELAALAKAVTSSVASDDDLLAQLSDLSLELSTIATSIGYRMNATAAYSRLVEERLAQLAPEPIRGFASLVDFTERRFLPAARTCAALTERERQLTRRARQISELLRARIETRIENQNAKLLRSMERSTTMQVRLQQIVEGLSVVAVSYYAIGLLGYAIKGASHHFDWVDPEVAIALLVLPVLGSVWFALHSLKKRVLGGH</sequence>
<dbReference type="STRING" id="48936.NJ75_00218"/>